<accession>B4W0P9</accession>
<evidence type="ECO:0000313" key="1">
    <source>
        <dbReference type="EMBL" id="EDX72229.1"/>
    </source>
</evidence>
<reference evidence="1 2" key="1">
    <citation type="submission" date="2008-07" db="EMBL/GenBank/DDBJ databases">
        <authorList>
            <person name="Tandeau de Marsac N."/>
            <person name="Ferriera S."/>
            <person name="Johnson J."/>
            <person name="Kravitz S."/>
            <person name="Beeson K."/>
            <person name="Sutton G."/>
            <person name="Rogers Y.-H."/>
            <person name="Friedman R."/>
            <person name="Frazier M."/>
            <person name="Venter J.C."/>
        </authorList>
    </citation>
    <scope>NUCLEOTIDE SEQUENCE [LARGE SCALE GENOMIC DNA]</scope>
    <source>
        <strain evidence="1 2">PCC 7420</strain>
    </source>
</reference>
<name>B4W0P9_9CYAN</name>
<proteinExistence type="predicted"/>
<dbReference type="PROSITE" id="PS51257">
    <property type="entry name" value="PROKAR_LIPOPROTEIN"/>
    <property type="match status" value="1"/>
</dbReference>
<dbReference type="EMBL" id="DS989866">
    <property type="protein sequence ID" value="EDX72229.1"/>
    <property type="molecule type" value="Genomic_DNA"/>
</dbReference>
<dbReference type="Proteomes" id="UP000003835">
    <property type="component" value="Unassembled WGS sequence"/>
</dbReference>
<gene>
    <name evidence="1" type="ORF">MC7420_8321</name>
</gene>
<organism evidence="1 2">
    <name type="scientific">Coleofasciculus chthonoplastes PCC 7420</name>
    <dbReference type="NCBI Taxonomy" id="118168"/>
    <lineage>
        <taxon>Bacteria</taxon>
        <taxon>Bacillati</taxon>
        <taxon>Cyanobacteriota</taxon>
        <taxon>Cyanophyceae</taxon>
        <taxon>Coleofasciculales</taxon>
        <taxon>Coleofasciculaceae</taxon>
        <taxon>Coleofasciculus</taxon>
    </lineage>
</organism>
<sequence>MVKLTELYQNFPDFFQNLSVLTISCWSKILTYQRIRLENKKHSF</sequence>
<keyword evidence="2" id="KW-1185">Reference proteome</keyword>
<dbReference type="AlphaFoldDB" id="B4W0P9"/>
<dbReference type="HOGENOM" id="CLU_3214824_0_0_3"/>
<protein>
    <submittedName>
        <fullName evidence="1">Uncharacterized protein</fullName>
    </submittedName>
</protein>
<dbReference type="STRING" id="118168.MC7420_8321"/>
<evidence type="ECO:0000313" key="2">
    <source>
        <dbReference type="Proteomes" id="UP000003835"/>
    </source>
</evidence>